<gene>
    <name evidence="1" type="ORF">TW71_08520</name>
</gene>
<evidence type="ECO:0000313" key="1">
    <source>
        <dbReference type="EMBL" id="KJY74963.1"/>
    </source>
</evidence>
<organism evidence="1">
    <name type="scientific">Vibrio coralliilyticus</name>
    <dbReference type="NCBI Taxonomy" id="190893"/>
    <lineage>
        <taxon>Bacteria</taxon>
        <taxon>Pseudomonadati</taxon>
        <taxon>Pseudomonadota</taxon>
        <taxon>Gammaproteobacteria</taxon>
        <taxon>Vibrionales</taxon>
        <taxon>Vibrionaceae</taxon>
        <taxon>Vibrio</taxon>
    </lineage>
</organism>
<dbReference type="Pfam" id="PF06718">
    <property type="entry name" value="DUF1203"/>
    <property type="match status" value="1"/>
</dbReference>
<dbReference type="EMBL" id="JXXR01000008">
    <property type="protein sequence ID" value="KJY74963.1"/>
    <property type="molecule type" value="Genomic_DNA"/>
</dbReference>
<comment type="caution">
    <text evidence="1">The sequence shown here is derived from an EMBL/GenBank/DDBJ whole genome shotgun (WGS) entry which is preliminary data.</text>
</comment>
<dbReference type="AlphaFoldDB" id="A0A837G8J0"/>
<reference evidence="1" key="1">
    <citation type="journal article" date="2015" name="BMC Genomics">
        <title>Genome mining reveals unlocked bioactive potential of marine Gram-negative bacteria.</title>
        <authorList>
            <person name="Machado H."/>
            <person name="Sonnenschein E.C."/>
            <person name="Melchiorsen J."/>
            <person name="Gram L."/>
        </authorList>
    </citation>
    <scope>NUCLEOTIDE SEQUENCE</scope>
    <source>
        <strain evidence="1">S2052</strain>
    </source>
</reference>
<proteinExistence type="predicted"/>
<protein>
    <submittedName>
        <fullName evidence="1">Uncharacterized protein</fullName>
    </submittedName>
</protein>
<dbReference type="InterPro" id="IPR009593">
    <property type="entry name" value="DUF1203"/>
</dbReference>
<sequence length="157" mass="17644">MKTDFLIEPIARHQVEEWFRLSDARLAERHGQWLIADSQPGYPCRISLEEAQLGERVLLIPYLHHDVASPYRASGPIYLREQAQTATLAINAIPPILAERPLSVRAYTQAGMMRQACTTQGAPLTGVIQQAFHDPKVAYLQIHNANPGCFNCTVRRV</sequence>
<name>A0A837G8J0_9VIBR</name>
<dbReference type="RefSeq" id="WP_045985564.1">
    <property type="nucleotide sequence ID" value="NZ_CP063053.1"/>
</dbReference>
<accession>A0A837G8J0</accession>